<proteinExistence type="predicted"/>
<evidence type="ECO:0000313" key="2">
    <source>
        <dbReference type="Proteomes" id="UP001454036"/>
    </source>
</evidence>
<sequence>MPGIDSIAVVHRSYIDPTLLYTDCTLIQPSHPSSKRKGRLVDGSTGHEVFDFMNSSRGYHQIRMALEDEEKTTFITEYGYTVGRCNMKIYMDDMLVKSKT</sequence>
<protein>
    <submittedName>
        <fullName evidence="1">Uncharacterized protein</fullName>
    </submittedName>
</protein>
<dbReference type="EMBL" id="BAABME010000247">
    <property type="protein sequence ID" value="GAA0141080.1"/>
    <property type="molecule type" value="Genomic_DNA"/>
</dbReference>
<keyword evidence="2" id="KW-1185">Reference proteome</keyword>
<dbReference type="InterPro" id="IPR043128">
    <property type="entry name" value="Rev_trsase/Diguanyl_cyclase"/>
</dbReference>
<evidence type="ECO:0000313" key="1">
    <source>
        <dbReference type="EMBL" id="GAA0141080.1"/>
    </source>
</evidence>
<dbReference type="AlphaFoldDB" id="A0AAV3NSQ2"/>
<dbReference type="SUPFAM" id="SSF56672">
    <property type="entry name" value="DNA/RNA polymerases"/>
    <property type="match status" value="1"/>
</dbReference>
<dbReference type="Gene3D" id="3.30.70.270">
    <property type="match status" value="1"/>
</dbReference>
<dbReference type="InterPro" id="IPR043502">
    <property type="entry name" value="DNA/RNA_pol_sf"/>
</dbReference>
<accession>A0AAV3NSQ2</accession>
<name>A0AAV3NSQ2_LITER</name>
<dbReference type="Proteomes" id="UP001454036">
    <property type="component" value="Unassembled WGS sequence"/>
</dbReference>
<reference evidence="1 2" key="1">
    <citation type="submission" date="2024-01" db="EMBL/GenBank/DDBJ databases">
        <title>The complete chloroplast genome sequence of Lithospermum erythrorhizon: insights into the phylogenetic relationship among Boraginaceae species and the maternal lineages of purple gromwells.</title>
        <authorList>
            <person name="Okada T."/>
            <person name="Watanabe K."/>
        </authorList>
    </citation>
    <scope>NUCLEOTIDE SEQUENCE [LARGE SCALE GENOMIC DNA]</scope>
</reference>
<comment type="caution">
    <text evidence="1">The sequence shown here is derived from an EMBL/GenBank/DDBJ whole genome shotgun (WGS) entry which is preliminary data.</text>
</comment>
<gene>
    <name evidence="1" type="ORF">LIER_02306</name>
</gene>
<organism evidence="1 2">
    <name type="scientific">Lithospermum erythrorhizon</name>
    <name type="common">Purple gromwell</name>
    <name type="synonym">Lithospermum officinale var. erythrorhizon</name>
    <dbReference type="NCBI Taxonomy" id="34254"/>
    <lineage>
        <taxon>Eukaryota</taxon>
        <taxon>Viridiplantae</taxon>
        <taxon>Streptophyta</taxon>
        <taxon>Embryophyta</taxon>
        <taxon>Tracheophyta</taxon>
        <taxon>Spermatophyta</taxon>
        <taxon>Magnoliopsida</taxon>
        <taxon>eudicotyledons</taxon>
        <taxon>Gunneridae</taxon>
        <taxon>Pentapetalae</taxon>
        <taxon>asterids</taxon>
        <taxon>lamiids</taxon>
        <taxon>Boraginales</taxon>
        <taxon>Boraginaceae</taxon>
        <taxon>Boraginoideae</taxon>
        <taxon>Lithospermeae</taxon>
        <taxon>Lithospermum</taxon>
    </lineage>
</organism>